<dbReference type="OMA" id="KWINRIT"/>
<dbReference type="InterPro" id="IPR017451">
    <property type="entry name" value="F-box-assoc_interact_dom"/>
</dbReference>
<dbReference type="AlphaFoldDB" id="A0A2P6PYA8"/>
<feature type="domain" description="F-box" evidence="1">
    <location>
        <begin position="8"/>
        <end position="45"/>
    </location>
</feature>
<keyword evidence="4" id="KW-1185">Reference proteome</keyword>
<gene>
    <name evidence="3" type="ORF">RchiOBHm_Chr6g0299781</name>
</gene>
<dbReference type="InterPro" id="IPR036047">
    <property type="entry name" value="F-box-like_dom_sf"/>
</dbReference>
<organism evidence="3 4">
    <name type="scientific">Rosa chinensis</name>
    <name type="common">China rose</name>
    <dbReference type="NCBI Taxonomy" id="74649"/>
    <lineage>
        <taxon>Eukaryota</taxon>
        <taxon>Viridiplantae</taxon>
        <taxon>Streptophyta</taxon>
        <taxon>Embryophyta</taxon>
        <taxon>Tracheophyta</taxon>
        <taxon>Spermatophyta</taxon>
        <taxon>Magnoliopsida</taxon>
        <taxon>eudicotyledons</taxon>
        <taxon>Gunneridae</taxon>
        <taxon>Pentapetalae</taxon>
        <taxon>rosids</taxon>
        <taxon>fabids</taxon>
        <taxon>Rosales</taxon>
        <taxon>Rosaceae</taxon>
        <taxon>Rosoideae</taxon>
        <taxon>Rosoideae incertae sedis</taxon>
        <taxon>Rosa</taxon>
    </lineage>
</organism>
<name>A0A2P6PYA8_ROSCH</name>
<protein>
    <submittedName>
        <fullName evidence="3">Putative F-box domain-containing protein</fullName>
    </submittedName>
</protein>
<dbReference type="InterPro" id="IPR006527">
    <property type="entry name" value="F-box-assoc_dom_typ1"/>
</dbReference>
<dbReference type="SUPFAM" id="SSF81383">
    <property type="entry name" value="F-box domain"/>
    <property type="match status" value="1"/>
</dbReference>
<dbReference type="Proteomes" id="UP000238479">
    <property type="component" value="Chromosome 6"/>
</dbReference>
<dbReference type="Pfam" id="PF07734">
    <property type="entry name" value="FBA_1"/>
    <property type="match status" value="1"/>
</dbReference>
<proteinExistence type="predicted"/>
<reference evidence="3 4" key="1">
    <citation type="journal article" date="2018" name="Nat. Genet.">
        <title>The Rosa genome provides new insights in the design of modern roses.</title>
        <authorList>
            <person name="Bendahmane M."/>
        </authorList>
    </citation>
    <scope>NUCLEOTIDE SEQUENCE [LARGE SCALE GENOMIC DNA]</scope>
    <source>
        <strain evidence="4">cv. Old Blush</strain>
    </source>
</reference>
<dbReference type="STRING" id="74649.A0A2P6PYA8"/>
<dbReference type="NCBIfam" id="TIGR01640">
    <property type="entry name" value="F_box_assoc_1"/>
    <property type="match status" value="1"/>
</dbReference>
<dbReference type="PANTHER" id="PTHR31672">
    <property type="entry name" value="BNACNNG10540D PROTEIN"/>
    <property type="match status" value="1"/>
</dbReference>
<evidence type="ECO:0000313" key="3">
    <source>
        <dbReference type="EMBL" id="PRQ26918.1"/>
    </source>
</evidence>
<evidence type="ECO:0000259" key="2">
    <source>
        <dbReference type="Pfam" id="PF07734"/>
    </source>
</evidence>
<dbReference type="OrthoDB" id="1037549at2759"/>
<evidence type="ECO:0000259" key="1">
    <source>
        <dbReference type="Pfam" id="PF00646"/>
    </source>
</evidence>
<sequence>MAEGEGDDLVDDVVEIIILKLPLKSILKFRCVSKKLSCRISDYRFSRRHYKLARCQKTVNHRLIIISSSQMESLDLQAKSSSIRKLTCPFLELEQWRFLQVTLLVSSSGLVCASLDPHKNFILWNPSTTFFSKLPDPDLGGYFSEEEAEEVEFSVYHYGFGCVSATDDYKLLIWFRINSDFEELLIFSWKNQIWRAISGAPKWINRITQSQGALSNEKLHWHFDQNNGLYESHEEEDCILTFDLENEEFGKLSLPDFDDNDDHLEYANLLGVSCEGCLYVLHHMEDWFSSMTSASIWYMKEYGVTDSWSKLFDLKISHEPLEPITCLGPIFFMEKSSAYGYGNKFTEIKYQHQPQPHIDLLKRENLLDMIVCEETLSR</sequence>
<comment type="caution">
    <text evidence="3">The sequence shown here is derived from an EMBL/GenBank/DDBJ whole genome shotgun (WGS) entry which is preliminary data.</text>
</comment>
<accession>A0A2P6PYA8</accession>
<dbReference type="Gramene" id="PRQ26918">
    <property type="protein sequence ID" value="PRQ26918"/>
    <property type="gene ID" value="RchiOBHm_Chr6g0299781"/>
</dbReference>
<evidence type="ECO:0000313" key="4">
    <source>
        <dbReference type="Proteomes" id="UP000238479"/>
    </source>
</evidence>
<feature type="domain" description="F-box associated beta-propeller type 1" evidence="2">
    <location>
        <begin position="67"/>
        <end position="335"/>
    </location>
</feature>
<dbReference type="InterPro" id="IPR050796">
    <property type="entry name" value="SCF_F-box_component"/>
</dbReference>
<dbReference type="PANTHER" id="PTHR31672:SF13">
    <property type="entry name" value="F-BOX PROTEIN CPR30-LIKE"/>
    <property type="match status" value="1"/>
</dbReference>
<dbReference type="EMBL" id="PDCK01000044">
    <property type="protein sequence ID" value="PRQ26918.1"/>
    <property type="molecule type" value="Genomic_DNA"/>
</dbReference>
<dbReference type="Pfam" id="PF00646">
    <property type="entry name" value="F-box"/>
    <property type="match status" value="1"/>
</dbReference>
<dbReference type="InterPro" id="IPR001810">
    <property type="entry name" value="F-box_dom"/>
</dbReference>